<evidence type="ECO:0000256" key="2">
    <source>
        <dbReference type="ARBA" id="ARBA00022692"/>
    </source>
</evidence>
<evidence type="ECO:0000256" key="1">
    <source>
        <dbReference type="ARBA" id="ARBA00004141"/>
    </source>
</evidence>
<keyword evidence="4 5" id="KW-0472">Membrane</keyword>
<dbReference type="AlphaFoldDB" id="A0A9D2LAG2"/>
<feature type="transmembrane region" description="Helical" evidence="5">
    <location>
        <begin position="128"/>
        <end position="147"/>
    </location>
</feature>
<gene>
    <name evidence="6" type="ORF">H9716_13695</name>
</gene>
<reference evidence="6" key="2">
    <citation type="submission" date="2021-04" db="EMBL/GenBank/DDBJ databases">
        <authorList>
            <person name="Gilroy R."/>
        </authorList>
    </citation>
    <scope>NUCLEOTIDE SEQUENCE</scope>
    <source>
        <strain evidence="6">CHK188-4685</strain>
    </source>
</reference>
<sequence length="151" mass="17234">MSRQNLKMFSTNFIRCGIAGWCLEVVFTALDSLARGNWKMMGQTSLIMFPIYGLGALLKPIGRLADWWVDGPQKAPDSERKRLAHCIRHGLLYMVLIFLMEYLSGRCLMGLGVCPWDYSTWPDNIDGVIRLGFAPLWFGTGLLFEWLSKRP</sequence>
<reference evidence="6" key="1">
    <citation type="journal article" date="2021" name="PeerJ">
        <title>Extensive microbial diversity within the chicken gut microbiome revealed by metagenomics and culture.</title>
        <authorList>
            <person name="Gilroy R."/>
            <person name="Ravi A."/>
            <person name="Getino M."/>
            <person name="Pursley I."/>
            <person name="Horton D.L."/>
            <person name="Alikhan N.F."/>
            <person name="Baker D."/>
            <person name="Gharbi K."/>
            <person name="Hall N."/>
            <person name="Watson M."/>
            <person name="Adriaenssens E.M."/>
            <person name="Foster-Nyarko E."/>
            <person name="Jarju S."/>
            <person name="Secka A."/>
            <person name="Antonio M."/>
            <person name="Oren A."/>
            <person name="Chaudhuri R.R."/>
            <person name="La Ragione R."/>
            <person name="Hildebrand F."/>
            <person name="Pallen M.J."/>
        </authorList>
    </citation>
    <scope>NUCLEOTIDE SEQUENCE</scope>
    <source>
        <strain evidence="6">CHK188-4685</strain>
    </source>
</reference>
<feature type="transmembrane region" description="Helical" evidence="5">
    <location>
        <begin position="12"/>
        <end position="34"/>
    </location>
</feature>
<feature type="transmembrane region" description="Helical" evidence="5">
    <location>
        <begin position="90"/>
        <end position="113"/>
    </location>
</feature>
<protein>
    <submittedName>
        <fullName evidence="6">Uncharacterized protein</fullName>
    </submittedName>
</protein>
<dbReference type="InterPro" id="IPR010540">
    <property type="entry name" value="CmpB_TMEM229"/>
</dbReference>
<evidence type="ECO:0000256" key="4">
    <source>
        <dbReference type="ARBA" id="ARBA00023136"/>
    </source>
</evidence>
<evidence type="ECO:0000313" key="6">
    <source>
        <dbReference type="EMBL" id="HJB08891.1"/>
    </source>
</evidence>
<dbReference type="Pfam" id="PF06541">
    <property type="entry name" value="ABC_trans_CmpB"/>
    <property type="match status" value="1"/>
</dbReference>
<dbReference type="GO" id="GO:0016020">
    <property type="term" value="C:membrane"/>
    <property type="evidence" value="ECO:0007669"/>
    <property type="project" value="UniProtKB-SubCell"/>
</dbReference>
<evidence type="ECO:0000256" key="5">
    <source>
        <dbReference type="SAM" id="Phobius"/>
    </source>
</evidence>
<organism evidence="6 7">
    <name type="scientific">Candidatus Enterocloster faecavium</name>
    <dbReference type="NCBI Taxonomy" id="2838560"/>
    <lineage>
        <taxon>Bacteria</taxon>
        <taxon>Bacillati</taxon>
        <taxon>Bacillota</taxon>
        <taxon>Clostridia</taxon>
        <taxon>Lachnospirales</taxon>
        <taxon>Lachnospiraceae</taxon>
        <taxon>Enterocloster</taxon>
    </lineage>
</organism>
<dbReference type="PANTHER" id="PTHR31746">
    <property type="entry name" value="TRANSMEMBRANE PROTEIN 229 FAMILY MEMBER"/>
    <property type="match status" value="1"/>
</dbReference>
<name>A0A9D2LAG2_9FIRM</name>
<feature type="transmembrane region" description="Helical" evidence="5">
    <location>
        <begin position="40"/>
        <end position="58"/>
    </location>
</feature>
<comment type="subcellular location">
    <subcellularLocation>
        <location evidence="1">Membrane</location>
        <topology evidence="1">Multi-pass membrane protein</topology>
    </subcellularLocation>
</comment>
<keyword evidence="2 5" id="KW-0812">Transmembrane</keyword>
<dbReference type="EMBL" id="DWYS01000167">
    <property type="protein sequence ID" value="HJB08891.1"/>
    <property type="molecule type" value="Genomic_DNA"/>
</dbReference>
<evidence type="ECO:0000313" key="7">
    <source>
        <dbReference type="Proteomes" id="UP000886804"/>
    </source>
</evidence>
<dbReference type="Proteomes" id="UP000886804">
    <property type="component" value="Unassembled WGS sequence"/>
</dbReference>
<proteinExistence type="predicted"/>
<keyword evidence="3 5" id="KW-1133">Transmembrane helix</keyword>
<dbReference type="PANTHER" id="PTHR31746:SF2">
    <property type="entry name" value="TRANSMEMBRANE PROTEIN 229A"/>
    <property type="match status" value="1"/>
</dbReference>
<accession>A0A9D2LAG2</accession>
<comment type="caution">
    <text evidence="6">The sequence shown here is derived from an EMBL/GenBank/DDBJ whole genome shotgun (WGS) entry which is preliminary data.</text>
</comment>
<evidence type="ECO:0000256" key="3">
    <source>
        <dbReference type="ARBA" id="ARBA00022989"/>
    </source>
</evidence>